<organism evidence="2 3">
    <name type="scientific">Citrobacter phage Miller</name>
    <dbReference type="NCBI Taxonomy" id="1527524"/>
    <lineage>
        <taxon>Viruses</taxon>
        <taxon>Duplodnaviria</taxon>
        <taxon>Heunggongvirae</taxon>
        <taxon>Uroviricota</taxon>
        <taxon>Caudoviricetes</taxon>
        <taxon>Pantevenvirales</taxon>
        <taxon>Straboviridae</taxon>
        <taxon>Pseudotevenvirus</taxon>
        <taxon>Pseudotevenvirus miller</taxon>
    </lineage>
</organism>
<dbReference type="InterPro" id="IPR048291">
    <property type="entry name" value="Gp38_N"/>
</dbReference>
<evidence type="ECO:0000313" key="2">
    <source>
        <dbReference type="EMBL" id="AIK68204.1"/>
    </source>
</evidence>
<sequence length="174" mass="19179">MAIVGVPGWIGSSAVAETGQRWMSAAGSAVRIGAPFWMSQMANQSVYNISIPIFERYYNGIRYRGCWNTGWSLPFSKPGWNATPGGSFNGLAYGTCVAMQNYLDGEYSVLTIQSGPAANFRLTTDDGAVFNFIDTGRYDAGYRNYKIDPSQHVAWFDYLNARIGQTRQGLVAIR</sequence>
<keyword evidence="3" id="KW-1185">Reference proteome</keyword>
<name>A0A076YN18_9CAUD</name>
<dbReference type="Pfam" id="PF21721">
    <property type="entry name" value="Gp38_N"/>
    <property type="match status" value="1"/>
</dbReference>
<reference evidence="2 3" key="1">
    <citation type="submission" date="2014-07" db="EMBL/GenBank/DDBJ databases">
        <title>Complete Genome of Citrobacter freundii Myophage Miller.</title>
        <authorList>
            <person name="Hwang K."/>
            <person name="Luna A.J."/>
            <person name="Hernandez A.C."/>
            <person name="Everett G.F.K."/>
        </authorList>
    </citation>
    <scope>NUCLEOTIDE SEQUENCE [LARGE SCALE GENOMIC DNA]</scope>
</reference>
<protein>
    <submittedName>
        <fullName evidence="2">Distal long tail fiber assembly catalyst</fullName>
    </submittedName>
</protein>
<dbReference type="EMBL" id="KM236237">
    <property type="protein sequence ID" value="AIK68204.1"/>
    <property type="molecule type" value="Genomic_DNA"/>
</dbReference>
<evidence type="ECO:0000259" key="1">
    <source>
        <dbReference type="Pfam" id="PF21721"/>
    </source>
</evidence>
<dbReference type="KEGG" id="vg:22113740"/>
<dbReference type="GeneID" id="22113740"/>
<gene>
    <name evidence="2" type="ORF">CPTMiller_00268</name>
</gene>
<dbReference type="Proteomes" id="UP000201263">
    <property type="component" value="Segment"/>
</dbReference>
<accession>A0A076YN18</accession>
<dbReference type="RefSeq" id="YP_009097870.1">
    <property type="nucleotide sequence ID" value="NC_025414.1"/>
</dbReference>
<proteinExistence type="predicted"/>
<evidence type="ECO:0000313" key="3">
    <source>
        <dbReference type="Proteomes" id="UP000201263"/>
    </source>
</evidence>
<feature type="domain" description="Phage tail fibre adhesin Gp38 N-terminal" evidence="1">
    <location>
        <begin position="1"/>
        <end position="42"/>
    </location>
</feature>